<dbReference type="RefSeq" id="WP_377335513.1">
    <property type="nucleotide sequence ID" value="NZ_JBHSGB010000015.1"/>
</dbReference>
<dbReference type="Gene3D" id="2.170.150.70">
    <property type="match status" value="1"/>
</dbReference>
<comment type="caution">
    <text evidence="5">The sequence shown here is derived from an EMBL/GenBank/DDBJ whole genome shotgun (WGS) entry which is preliminary data.</text>
</comment>
<keyword evidence="3" id="KW-0862">Zinc</keyword>
<feature type="domain" description="CENP-V/GFA" evidence="4">
    <location>
        <begin position="3"/>
        <end position="110"/>
    </location>
</feature>
<evidence type="ECO:0000256" key="2">
    <source>
        <dbReference type="ARBA" id="ARBA00022723"/>
    </source>
</evidence>
<evidence type="ECO:0000313" key="5">
    <source>
        <dbReference type="EMBL" id="MFC4656444.1"/>
    </source>
</evidence>
<keyword evidence="2" id="KW-0479">Metal-binding</keyword>
<dbReference type="EMBL" id="JBHSGB010000015">
    <property type="protein sequence ID" value="MFC4656444.1"/>
    <property type="molecule type" value="Genomic_DNA"/>
</dbReference>
<evidence type="ECO:0000259" key="4">
    <source>
        <dbReference type="PROSITE" id="PS51891"/>
    </source>
</evidence>
<protein>
    <submittedName>
        <fullName evidence="5">GFA family protein</fullName>
    </submittedName>
</protein>
<name>A0ABV9JQM5_9GAMM</name>
<evidence type="ECO:0000256" key="3">
    <source>
        <dbReference type="ARBA" id="ARBA00022833"/>
    </source>
</evidence>
<gene>
    <name evidence="5" type="ORF">ACFO3I_15610</name>
</gene>
<proteinExistence type="inferred from homology"/>
<comment type="similarity">
    <text evidence="1">Belongs to the Gfa family.</text>
</comment>
<dbReference type="Proteomes" id="UP001595962">
    <property type="component" value="Unassembled WGS sequence"/>
</dbReference>
<keyword evidence="6" id="KW-1185">Reference proteome</keyword>
<reference evidence="6" key="1">
    <citation type="journal article" date="2019" name="Int. J. Syst. Evol. Microbiol.">
        <title>The Global Catalogue of Microorganisms (GCM) 10K type strain sequencing project: providing services to taxonomists for standard genome sequencing and annotation.</title>
        <authorList>
            <consortium name="The Broad Institute Genomics Platform"/>
            <consortium name="The Broad Institute Genome Sequencing Center for Infectious Disease"/>
            <person name="Wu L."/>
            <person name="Ma J."/>
        </authorList>
    </citation>
    <scope>NUCLEOTIDE SEQUENCE [LARGE SCALE GENOMIC DNA]</scope>
    <source>
        <strain evidence="6">DT28</strain>
    </source>
</reference>
<dbReference type="PANTHER" id="PTHR28620">
    <property type="entry name" value="CENTROMERE PROTEIN V"/>
    <property type="match status" value="1"/>
</dbReference>
<accession>A0ABV9JQM5</accession>
<dbReference type="Pfam" id="PF04828">
    <property type="entry name" value="GFA"/>
    <property type="match status" value="1"/>
</dbReference>
<dbReference type="PANTHER" id="PTHR28620:SF1">
    <property type="entry name" value="CENP-V_GFA DOMAIN-CONTAINING PROTEIN"/>
    <property type="match status" value="1"/>
</dbReference>
<evidence type="ECO:0000313" key="6">
    <source>
        <dbReference type="Proteomes" id="UP001595962"/>
    </source>
</evidence>
<dbReference type="InterPro" id="IPR006913">
    <property type="entry name" value="CENP-V/GFA"/>
</dbReference>
<dbReference type="InterPro" id="IPR011057">
    <property type="entry name" value="Mss4-like_sf"/>
</dbReference>
<dbReference type="SUPFAM" id="SSF51316">
    <property type="entry name" value="Mss4-like"/>
    <property type="match status" value="1"/>
</dbReference>
<dbReference type="InterPro" id="IPR052355">
    <property type="entry name" value="CENP-V-like"/>
</dbReference>
<organism evidence="5 6">
    <name type="scientific">Rheinheimera marina</name>
    <dbReference type="NCBI Taxonomy" id="1774958"/>
    <lineage>
        <taxon>Bacteria</taxon>
        <taxon>Pseudomonadati</taxon>
        <taxon>Pseudomonadota</taxon>
        <taxon>Gammaproteobacteria</taxon>
        <taxon>Chromatiales</taxon>
        <taxon>Chromatiaceae</taxon>
        <taxon>Rheinheimera</taxon>
    </lineage>
</organism>
<sequence>MQYHGSCHCGAVEYQLEGQLDAVVSCNCSICSRKGYLLWFVPASALTFTKQGALSSYTFNSHKIKHQFCPVCGCAPFGLGADPQGNQTVAVNVRCLTDVDVSALQVHHYNGKDA</sequence>
<dbReference type="PROSITE" id="PS51891">
    <property type="entry name" value="CENP_V_GFA"/>
    <property type="match status" value="1"/>
</dbReference>
<evidence type="ECO:0000256" key="1">
    <source>
        <dbReference type="ARBA" id="ARBA00005495"/>
    </source>
</evidence>